<name>A0A7X6CXF4_9ACTN</name>
<evidence type="ECO:0000313" key="2">
    <source>
        <dbReference type="Proteomes" id="UP000578686"/>
    </source>
</evidence>
<dbReference type="RefSeq" id="WP_167967549.1">
    <property type="nucleotide sequence ID" value="NZ_BHZG01000011.1"/>
</dbReference>
<keyword evidence="2" id="KW-1185">Reference proteome</keyword>
<organism evidence="1 2">
    <name type="scientific">Streptomyces lonarensis</name>
    <dbReference type="NCBI Taxonomy" id="700599"/>
    <lineage>
        <taxon>Bacteria</taxon>
        <taxon>Bacillati</taxon>
        <taxon>Actinomycetota</taxon>
        <taxon>Actinomycetes</taxon>
        <taxon>Kitasatosporales</taxon>
        <taxon>Streptomycetaceae</taxon>
        <taxon>Streptomyces</taxon>
    </lineage>
</organism>
<dbReference type="EMBL" id="JAAVJD010000004">
    <property type="protein sequence ID" value="NJQ04250.1"/>
    <property type="molecule type" value="Genomic_DNA"/>
</dbReference>
<dbReference type="AlphaFoldDB" id="A0A7X6CXF4"/>
<evidence type="ECO:0000313" key="1">
    <source>
        <dbReference type="EMBL" id="NJQ04250.1"/>
    </source>
</evidence>
<comment type="caution">
    <text evidence="1">The sequence shown here is derived from an EMBL/GenBank/DDBJ whole genome shotgun (WGS) entry which is preliminary data.</text>
</comment>
<dbReference type="Proteomes" id="UP000578686">
    <property type="component" value="Unassembled WGS sequence"/>
</dbReference>
<gene>
    <name evidence="1" type="ORF">HCN56_01330</name>
</gene>
<proteinExistence type="predicted"/>
<accession>A0A7X6CXF4</accession>
<protein>
    <submittedName>
        <fullName evidence="1">Uncharacterized protein</fullName>
    </submittedName>
</protein>
<reference evidence="1 2" key="1">
    <citation type="submission" date="2020-03" db="EMBL/GenBank/DDBJ databases">
        <title>Draft genome of Streptomyces sp. ventii, isolated from the Axial Seamount in the Pacific Ocean, and resequencing of the two type strains Streptomyces lonarensis strain NCL 716 and Streptomyces bohaiensis strain 11A07.</title>
        <authorList>
            <person name="Loughran R.M."/>
            <person name="Pfannmuller K.M."/>
            <person name="Wasson B.J."/>
            <person name="Deadmond M.C."/>
            <person name="Paddock B.E."/>
            <person name="Koyack M.J."/>
            <person name="Gallegos D.A."/>
            <person name="Mitchell E.A."/>
            <person name="Ushijima B."/>
            <person name="Saw J.H."/>
            <person name="Mcphail K.L."/>
            <person name="Videau P."/>
        </authorList>
    </citation>
    <scope>NUCLEOTIDE SEQUENCE [LARGE SCALE GENOMIC DNA]</scope>
    <source>
        <strain evidence="1 2">NCL716</strain>
    </source>
</reference>
<sequence>MTDFPRRIRLYGGRLVHAATAAEEIACKAHYVGPGDHRLPLATAVTCRACERRLSANTPKENR</sequence>